<gene>
    <name evidence="1" type="ORF">LCGC14_1990260</name>
</gene>
<sequence length="436" mass="44757">ETENGGVEEAGTAFYVTVTVYDVYGNLAGHGINDYDGSHGIDFTHTATNSPGGQTPTVPGTTQTLSFVNGTVSTGQIFTLVNAGESPTITATDNVTPAINGMSDAVTVNVNAVISEIRINSGASLDTTEVTTYLMTTDDTYTVHGSRYDAYGNYIGDVPATAVWDATGDYDAGDIVGSPGVSISFEPDNTGSTGTITVDDPYNGVGVDDDTSDITVNPGALNYIVIEDAAGGTGVEVATHSMTTDDTYQVWAAGYDADGNYISDISVTWGVTGSLDATPTPGTSTLFAPSTAGTSGTITADDGSGHVDATGTITVSVAGVNYILITDAPDGTEVDTATITTDDTMTLYASGYDLGDNYIGLESVTWGQTGTLSPVPGGTSTSYVYDPDAPGSGTIDADHATATDDSTGTIGKCRCRVIHCDNDDPGRVSCCRRQWV</sequence>
<accession>A0A0F9F645</accession>
<reference evidence="1" key="1">
    <citation type="journal article" date="2015" name="Nature">
        <title>Complex archaea that bridge the gap between prokaryotes and eukaryotes.</title>
        <authorList>
            <person name="Spang A."/>
            <person name="Saw J.H."/>
            <person name="Jorgensen S.L."/>
            <person name="Zaremba-Niedzwiedzka K."/>
            <person name="Martijn J."/>
            <person name="Lind A.E."/>
            <person name="van Eijk R."/>
            <person name="Schleper C."/>
            <person name="Guy L."/>
            <person name="Ettema T.J."/>
        </authorList>
    </citation>
    <scope>NUCLEOTIDE SEQUENCE</scope>
</reference>
<dbReference type="AlphaFoldDB" id="A0A0F9F645"/>
<organism evidence="1">
    <name type="scientific">marine sediment metagenome</name>
    <dbReference type="NCBI Taxonomy" id="412755"/>
    <lineage>
        <taxon>unclassified sequences</taxon>
        <taxon>metagenomes</taxon>
        <taxon>ecological metagenomes</taxon>
    </lineage>
</organism>
<protein>
    <submittedName>
        <fullName evidence="1">Uncharacterized protein</fullName>
    </submittedName>
</protein>
<proteinExistence type="predicted"/>
<name>A0A0F9F645_9ZZZZ</name>
<evidence type="ECO:0000313" key="1">
    <source>
        <dbReference type="EMBL" id="KKL81889.1"/>
    </source>
</evidence>
<dbReference type="EMBL" id="LAZR01022432">
    <property type="protein sequence ID" value="KKL81889.1"/>
    <property type="molecule type" value="Genomic_DNA"/>
</dbReference>
<feature type="non-terminal residue" evidence="1">
    <location>
        <position position="1"/>
    </location>
</feature>
<comment type="caution">
    <text evidence="1">The sequence shown here is derived from an EMBL/GenBank/DDBJ whole genome shotgun (WGS) entry which is preliminary data.</text>
</comment>